<dbReference type="GeneID" id="34621984"/>
<dbReference type="GO" id="GO:0005576">
    <property type="term" value="C:extracellular region"/>
    <property type="evidence" value="ECO:0007669"/>
    <property type="project" value="InterPro"/>
</dbReference>
<dbReference type="Pfam" id="PF14295">
    <property type="entry name" value="PAN_4"/>
    <property type="match status" value="4"/>
</dbReference>
<feature type="region of interest" description="Disordered" evidence="3">
    <location>
        <begin position="908"/>
        <end position="1055"/>
    </location>
</feature>
<feature type="non-terminal residue" evidence="7">
    <location>
        <position position="1055"/>
    </location>
</feature>
<feature type="domain" description="Apple" evidence="5">
    <location>
        <begin position="244"/>
        <end position="310"/>
    </location>
</feature>
<proteinExistence type="predicted"/>
<evidence type="ECO:0000256" key="2">
    <source>
        <dbReference type="ARBA" id="ARBA00023157"/>
    </source>
</evidence>
<sequence>MKSLAAASPSSLARRLAHACLLALIAVALVLAVFAGALPSSPEAGGESSGGDADGRDSEKCFWRDIRLGVGTVFAAVPFGVPSPEACRAICRAAAPRCKYFLYATNKLLPLGMQSSCHLLAAAEPALPVSGELRQWLVLVGGPSECSPQHPERPLQLLPDDTCVSSQICDTAGLFGLGGSRFDPFCAKKSSTSDDSSSSREVLQQDTPLTPEDRQYFCSKQLMGLPCCTRCGDSDFNLCPEQACGSPGVDFPDGEELGFVAGGIPSPAVCRRLCLAASGCTHYFFWTSSLLSESLRGSCSLRRYPKLSQEQLHEQLQQLHRQQQQLRDERRKKKREAREARRRKRMQKQQEKQEQQKRQQRQEEENAEENNLTNEGGQHQPEENQTCRTPTGQSAAAAAAAAAARAFPEAGARWAATEAGGPSARCGKAEEAEPERYRGTEGSAAAEAPERVSARFSRNSSVGRRDTGEAVAAIRASEEPAARAPRAEASEKATRAFEGNEVDVEGGYDEEDDDKEHEEEAQVPFPTLLPGAPHAFPIFQKRRHAPQQREQQQWSGEPQERGEAEHDDDNDTQHPQARKQKDVASSMVHSPRGFQAAWQSSDFYWHFGAAACDPPARPTTTTTSPPPLPAHAQLPNACEEHDADYYGHDLSRRVALSSLECQEKCKETEACQGYTFLPRQRICLLKWMLLPRKVPHFISGPRCCEQTPEAALLLQQEGRAPEESMLRTQQQQPQTQDDADSRATASATNHKCGASSGGGGSCLNNDQRSASSKNACPPKRTPMCLWPGKGLPGNDLGPLLKECASAAECQLQCDQHLQCGLWVYRGSPYEDCQLKVLPAAAASVLAAAPVTVSLSAPTSSVSPDAAVGVDTPKDRLSRRQILYRTIEKNGGLFPYGHAITGLPDCPLFGDPSRKSKPRWRALKQEERRQKHERRKAEKAASRATARLERTRQRKQKKQEEGLERQQQQDRHATEQQQKEAQEYGGEQHEQQQKEAQEHGGEQHEQQQKEAQEHGGEQHEQQQKEAQEHGGEQHEQQQREAQEHGGEQHEQQQKEA</sequence>
<feature type="compositionally biased region" description="Basic and acidic residues" evidence="3">
    <location>
        <begin position="348"/>
        <end position="364"/>
    </location>
</feature>
<gene>
    <name evidence="7" type="primary">LOC34621984</name>
</gene>
<feature type="compositionally biased region" description="Polar residues" evidence="3">
    <location>
        <begin position="370"/>
        <end position="394"/>
    </location>
</feature>
<feature type="signal peptide" evidence="4">
    <location>
        <begin position="1"/>
        <end position="32"/>
    </location>
</feature>
<keyword evidence="1" id="KW-0677">Repeat</keyword>
<feature type="domain" description="Apple" evidence="5">
    <location>
        <begin position="638"/>
        <end position="704"/>
    </location>
</feature>
<dbReference type="Gene3D" id="3.50.4.10">
    <property type="entry name" value="Hepatocyte Growth Factor"/>
    <property type="match status" value="1"/>
</dbReference>
<reference evidence="7" key="1">
    <citation type="submission" date="2025-08" db="UniProtKB">
        <authorList>
            <consortium name="RefSeq"/>
        </authorList>
    </citation>
    <scope>IDENTIFICATION</scope>
</reference>
<evidence type="ECO:0000256" key="4">
    <source>
        <dbReference type="SAM" id="SignalP"/>
    </source>
</evidence>
<dbReference type="RefSeq" id="XP_026193977.1">
    <property type="nucleotide sequence ID" value="XM_026338192.1"/>
</dbReference>
<organism evidence="6 7">
    <name type="scientific">Cyclospora cayetanensis</name>
    <dbReference type="NCBI Taxonomy" id="88456"/>
    <lineage>
        <taxon>Eukaryota</taxon>
        <taxon>Sar</taxon>
        <taxon>Alveolata</taxon>
        <taxon>Apicomplexa</taxon>
        <taxon>Conoidasida</taxon>
        <taxon>Coccidia</taxon>
        <taxon>Eucoccidiorida</taxon>
        <taxon>Eimeriorina</taxon>
        <taxon>Eimeriidae</taxon>
        <taxon>Cyclospora</taxon>
    </lineage>
</organism>
<name>A0A6P6S2Q5_9EIME</name>
<keyword evidence="4" id="KW-0732">Signal</keyword>
<feature type="compositionally biased region" description="Basic and acidic residues" evidence="3">
    <location>
        <begin position="957"/>
        <end position="1055"/>
    </location>
</feature>
<dbReference type="SUPFAM" id="SSF57414">
    <property type="entry name" value="Hairpin loop containing domain-like"/>
    <property type="match status" value="1"/>
</dbReference>
<feature type="compositionally biased region" description="Low complexity" evidence="3">
    <location>
        <begin position="316"/>
        <end position="325"/>
    </location>
</feature>
<evidence type="ECO:0000313" key="7">
    <source>
        <dbReference type="RefSeq" id="XP_026193977.1"/>
    </source>
</evidence>
<dbReference type="Proteomes" id="UP000515125">
    <property type="component" value="Unplaced"/>
</dbReference>
<feature type="region of interest" description="Disordered" evidence="3">
    <location>
        <begin position="316"/>
        <end position="394"/>
    </location>
</feature>
<dbReference type="AlphaFoldDB" id="A0A6P6S2Q5"/>
<feature type="compositionally biased region" description="Basic and acidic residues" evidence="3">
    <location>
        <begin position="922"/>
        <end position="950"/>
    </location>
</feature>
<feature type="region of interest" description="Disordered" evidence="3">
    <location>
        <begin position="413"/>
        <end position="588"/>
    </location>
</feature>
<evidence type="ECO:0000313" key="6">
    <source>
        <dbReference type="Proteomes" id="UP000515125"/>
    </source>
</evidence>
<evidence type="ECO:0000256" key="1">
    <source>
        <dbReference type="ARBA" id="ARBA00022737"/>
    </source>
</evidence>
<accession>A0A6P6S2Q5</accession>
<evidence type="ECO:0000259" key="5">
    <source>
        <dbReference type="SMART" id="SM00223"/>
    </source>
</evidence>
<dbReference type="OrthoDB" id="349329at2759"/>
<dbReference type="InterPro" id="IPR000177">
    <property type="entry name" value="Apple"/>
</dbReference>
<feature type="chain" id="PRO_5027902928" evidence="4">
    <location>
        <begin position="33"/>
        <end position="1055"/>
    </location>
</feature>
<feature type="compositionally biased region" description="Basic and acidic residues" evidence="3">
    <location>
        <begin position="427"/>
        <end position="439"/>
    </location>
</feature>
<feature type="compositionally biased region" description="Basic and acidic residues" evidence="3">
    <location>
        <begin position="476"/>
        <end position="495"/>
    </location>
</feature>
<keyword evidence="6" id="KW-1185">Reference proteome</keyword>
<feature type="region of interest" description="Disordered" evidence="3">
    <location>
        <begin position="719"/>
        <end position="758"/>
    </location>
</feature>
<evidence type="ECO:0000256" key="3">
    <source>
        <dbReference type="SAM" id="MobiDB-lite"/>
    </source>
</evidence>
<feature type="compositionally biased region" description="Acidic residues" evidence="3">
    <location>
        <begin position="500"/>
        <end position="521"/>
    </location>
</feature>
<feature type="compositionally biased region" description="Low complexity" evidence="3">
    <location>
        <begin position="728"/>
        <end position="748"/>
    </location>
</feature>
<feature type="compositionally biased region" description="Basic residues" evidence="3">
    <location>
        <begin position="330"/>
        <end position="347"/>
    </location>
</feature>
<dbReference type="InterPro" id="IPR003609">
    <property type="entry name" value="Pan_app"/>
</dbReference>
<keyword evidence="2" id="KW-1015">Disulfide bond</keyword>
<protein>
    <submittedName>
        <fullName evidence="7">Uncharacterized protein LOC34621984</fullName>
    </submittedName>
</protein>
<dbReference type="SMART" id="SM00223">
    <property type="entry name" value="APPLE"/>
    <property type="match status" value="2"/>
</dbReference>
<dbReference type="GO" id="GO:0006508">
    <property type="term" value="P:proteolysis"/>
    <property type="evidence" value="ECO:0007669"/>
    <property type="project" value="InterPro"/>
</dbReference>